<dbReference type="STRING" id="52.CMC5_050090"/>
<reference evidence="1 2" key="1">
    <citation type="submission" date="2015-07" db="EMBL/GenBank/DDBJ databases">
        <title>Genome analysis of myxobacterium Chondromyces crocatus Cm c5 reveals a high potential for natural compound synthesis and the genetic basis for the loss of fruiting body formation.</title>
        <authorList>
            <person name="Zaburannyi N."/>
            <person name="Bunk B."/>
            <person name="Maier J."/>
            <person name="Overmann J."/>
            <person name="Mueller R."/>
        </authorList>
    </citation>
    <scope>NUCLEOTIDE SEQUENCE [LARGE SCALE GENOMIC DNA]</scope>
    <source>
        <strain evidence="1 2">Cm c5</strain>
    </source>
</reference>
<evidence type="ECO:0000313" key="2">
    <source>
        <dbReference type="Proteomes" id="UP000067626"/>
    </source>
</evidence>
<dbReference type="KEGG" id="ccro:CMC5_050090"/>
<evidence type="ECO:0008006" key="3">
    <source>
        <dbReference type="Google" id="ProtNLM"/>
    </source>
</evidence>
<protein>
    <recommendedName>
        <fullName evidence="3">Orc1-like AAA ATPase domain-containing protein</fullName>
    </recommendedName>
</protein>
<proteinExistence type="predicted"/>
<dbReference type="Proteomes" id="UP000067626">
    <property type="component" value="Chromosome"/>
</dbReference>
<accession>A0A0K1EJ09</accession>
<dbReference type="RefSeq" id="WP_050432734.1">
    <property type="nucleotide sequence ID" value="NZ_CP012159.1"/>
</dbReference>
<organism evidence="1 2">
    <name type="scientific">Chondromyces crocatus</name>
    <dbReference type="NCBI Taxonomy" id="52"/>
    <lineage>
        <taxon>Bacteria</taxon>
        <taxon>Pseudomonadati</taxon>
        <taxon>Myxococcota</taxon>
        <taxon>Polyangia</taxon>
        <taxon>Polyangiales</taxon>
        <taxon>Polyangiaceae</taxon>
        <taxon>Chondromyces</taxon>
    </lineage>
</organism>
<evidence type="ECO:0000313" key="1">
    <source>
        <dbReference type="EMBL" id="AKT40854.1"/>
    </source>
</evidence>
<dbReference type="EMBL" id="CP012159">
    <property type="protein sequence ID" value="AKT40854.1"/>
    <property type="molecule type" value="Genomic_DNA"/>
</dbReference>
<dbReference type="AlphaFoldDB" id="A0A0K1EJ09"/>
<sequence>MTQLVRSTQAPLAPATRLRDIPRTCDVDVPLSSNDPRWQDFSPARGDAATTMLARELEWRDEGNFVHAALISHRGAGKSTEILRLTESLSRQYLSVYLEATVDMDPLDIEMEDLLLNLVIAVEKKLRALGTPLDSALIQRVTQWFQEVVRTTKWAQDFNAEASAGAEAKLSLPVLGSLFGGLKALMKHESQYRTEVKEVLRKYPGTLLQSVNQVLDAANAQLGGRSLLVVVDNLDRYDPIVIDKLLMNGADRVRQLRCNLILTPPIGLLLQPRSAALDSIYTCHVLYAIRLRDRKQRYDEFHGEGRTLMEEALARRIDLDTLIPDKPARNL</sequence>
<gene>
    <name evidence="1" type="ORF">CMC5_050090</name>
</gene>
<dbReference type="OrthoDB" id="9795573at2"/>
<keyword evidence="2" id="KW-1185">Reference proteome</keyword>
<name>A0A0K1EJ09_CHOCO</name>